<protein>
    <submittedName>
        <fullName evidence="1">Uncharacterized protein</fullName>
    </submittedName>
</protein>
<reference evidence="1 2" key="1">
    <citation type="submission" date="2023-08" db="EMBL/GenBank/DDBJ databases">
        <title>Black Yeasts Isolated from many extreme environments.</title>
        <authorList>
            <person name="Coleine C."/>
            <person name="Stajich J.E."/>
            <person name="Selbmann L."/>
        </authorList>
    </citation>
    <scope>NUCLEOTIDE SEQUENCE [LARGE SCALE GENOMIC DNA]</scope>
    <source>
        <strain evidence="1 2">CCFEE 5885</strain>
    </source>
</reference>
<comment type="caution">
    <text evidence="1">The sequence shown here is derived from an EMBL/GenBank/DDBJ whole genome shotgun (WGS) entry which is preliminary data.</text>
</comment>
<organism evidence="1 2">
    <name type="scientific">Lithohypha guttulata</name>
    <dbReference type="NCBI Taxonomy" id="1690604"/>
    <lineage>
        <taxon>Eukaryota</taxon>
        <taxon>Fungi</taxon>
        <taxon>Dikarya</taxon>
        <taxon>Ascomycota</taxon>
        <taxon>Pezizomycotina</taxon>
        <taxon>Eurotiomycetes</taxon>
        <taxon>Chaetothyriomycetidae</taxon>
        <taxon>Chaetothyriales</taxon>
        <taxon>Trichomeriaceae</taxon>
        <taxon>Lithohypha</taxon>
    </lineage>
</organism>
<accession>A0ABR0KNJ4</accession>
<evidence type="ECO:0000313" key="2">
    <source>
        <dbReference type="Proteomes" id="UP001345013"/>
    </source>
</evidence>
<dbReference type="EMBL" id="JAVRRG010000004">
    <property type="protein sequence ID" value="KAK5101509.1"/>
    <property type="molecule type" value="Genomic_DNA"/>
</dbReference>
<sequence>MKRHNILSIAGCLALAMVLSWISKLWPRQLDAKGILQEAPRDTPAAPSANISEIESQDQQRSAVVIHAKRAPPCRSVSPFQTVFELCNFPGSDGRQPLTNDEEFVATMMMEAFSLLWSAHLTMQNMNELSASFRRYFQDEDFHTVKKVFSAISDQLGLTTGLAGNPNWTPQCVRQPHLLPFKIYYGYGDRAYESFCEQHSDVAAYMSTYKGAPGTDNSVPQYMVVCPSMLSSSIRDPVMNAPPRRLEDVDPPFLLADSFASARGYGQNFPSGGMMSSATHVAHEFIHWKDAYQLDQVDLVEDQTSSPAGWTKRITAYSAWQSQELRRVKPELCKVNVGNYQWFMLEHNWSAKEFSNLGYIPVWQDTPQDYPEAGFPAVPPTYFPNQPPPRV</sequence>
<dbReference type="Gene3D" id="3.40.390.10">
    <property type="entry name" value="Collagenase (Catalytic Domain)"/>
    <property type="match status" value="1"/>
</dbReference>
<evidence type="ECO:0000313" key="1">
    <source>
        <dbReference type="EMBL" id="KAK5101509.1"/>
    </source>
</evidence>
<gene>
    <name evidence="1" type="ORF">LTR24_000565</name>
</gene>
<name>A0ABR0KNJ4_9EURO</name>
<dbReference type="Proteomes" id="UP001345013">
    <property type="component" value="Unassembled WGS sequence"/>
</dbReference>
<dbReference type="InterPro" id="IPR024079">
    <property type="entry name" value="MetalloPept_cat_dom_sf"/>
</dbReference>
<proteinExistence type="predicted"/>
<keyword evidence="2" id="KW-1185">Reference proteome</keyword>